<dbReference type="STRING" id="435908.IDSA_03450"/>
<evidence type="ECO:0000313" key="2">
    <source>
        <dbReference type="EMBL" id="KFZ31756.1"/>
    </source>
</evidence>
<proteinExistence type="predicted"/>
<protein>
    <recommendedName>
        <fullName evidence="1">CinA C-terminal domain-containing protein</fullName>
    </recommendedName>
</protein>
<sequence>MVPQSTTDSAAELGRWLLARGWTVATAESCTGGGMGYAITTVPGSGQWFAGGFITYMDEVKHDVLGVAKEVIQQHGAVSAETAEAMACHTLEQVGVDVAISTTGIAGPTGGSKEKPVGLVWFGLAWADQCISWQHHFPGDREAVRIAAIEHALTSYKKIP</sequence>
<evidence type="ECO:0000259" key="1">
    <source>
        <dbReference type="Pfam" id="PF02464"/>
    </source>
</evidence>
<keyword evidence="3" id="KW-1185">Reference proteome</keyword>
<evidence type="ECO:0000313" key="3">
    <source>
        <dbReference type="Proteomes" id="UP000054363"/>
    </source>
</evidence>
<feature type="domain" description="CinA C-terminal" evidence="1">
    <location>
        <begin position="9"/>
        <end position="155"/>
    </location>
</feature>
<dbReference type="InterPro" id="IPR036653">
    <property type="entry name" value="CinA-like_C"/>
</dbReference>
<dbReference type="OrthoDB" id="9801454at2"/>
<dbReference type="RefSeq" id="WP_034774189.1">
    <property type="nucleotide sequence ID" value="NZ_JPER01000001.1"/>
</dbReference>
<gene>
    <name evidence="2" type="ORF">IDSA_03450</name>
</gene>
<dbReference type="Pfam" id="PF02464">
    <property type="entry name" value="CinA"/>
    <property type="match status" value="1"/>
</dbReference>
<dbReference type="Gene3D" id="3.90.950.20">
    <property type="entry name" value="CinA-like"/>
    <property type="match status" value="1"/>
</dbReference>
<dbReference type="AlphaFoldDB" id="A0A094JGT6"/>
<reference evidence="2 3" key="1">
    <citation type="submission" date="2014-06" db="EMBL/GenBank/DDBJ databases">
        <title>The draft genome sequence of Idiomarina salinarum ISL-52.</title>
        <authorList>
            <person name="Du J."/>
            <person name="Shao Z."/>
        </authorList>
    </citation>
    <scope>NUCLEOTIDE SEQUENCE [LARGE SCALE GENOMIC DNA]</scope>
    <source>
        <strain evidence="2 3">ISL-52</strain>
    </source>
</reference>
<comment type="caution">
    <text evidence="2">The sequence shown here is derived from an EMBL/GenBank/DDBJ whole genome shotgun (WGS) entry which is preliminary data.</text>
</comment>
<dbReference type="InterPro" id="IPR008136">
    <property type="entry name" value="CinA_C"/>
</dbReference>
<dbReference type="EMBL" id="JPER01000001">
    <property type="protein sequence ID" value="KFZ31756.1"/>
    <property type="molecule type" value="Genomic_DNA"/>
</dbReference>
<dbReference type="SUPFAM" id="SSF142433">
    <property type="entry name" value="CinA-like"/>
    <property type="match status" value="1"/>
</dbReference>
<name>A0A094JGT6_9GAMM</name>
<accession>A0A094JGT6</accession>
<dbReference type="Proteomes" id="UP000054363">
    <property type="component" value="Unassembled WGS sequence"/>
</dbReference>
<dbReference type="eggNOG" id="COG1546">
    <property type="taxonomic scope" value="Bacteria"/>
</dbReference>
<dbReference type="NCBIfam" id="TIGR00199">
    <property type="entry name" value="PncC_domain"/>
    <property type="match status" value="1"/>
</dbReference>
<organism evidence="2 3">
    <name type="scientific">Pseudidiomarina salinarum</name>
    <dbReference type="NCBI Taxonomy" id="435908"/>
    <lineage>
        <taxon>Bacteria</taxon>
        <taxon>Pseudomonadati</taxon>
        <taxon>Pseudomonadota</taxon>
        <taxon>Gammaproteobacteria</taxon>
        <taxon>Alteromonadales</taxon>
        <taxon>Idiomarinaceae</taxon>
        <taxon>Pseudidiomarina</taxon>
    </lineage>
</organism>